<accession>A0AAQ3R7V0</accession>
<dbReference type="Proteomes" id="UP001303373">
    <property type="component" value="Chromosome 2"/>
</dbReference>
<feature type="region of interest" description="Disordered" evidence="1">
    <location>
        <begin position="1"/>
        <end position="30"/>
    </location>
</feature>
<dbReference type="InterPro" id="IPR048519">
    <property type="entry name" value="Gfd2/YDR514C-like_C"/>
</dbReference>
<sequence length="538" mass="60447">MTDSGLSRLDRLKAAIGTENMPPKLPQYTPTERSHKKTLISHLPTIEQHFTTSPNLAKSTNPPTSSVKKSSPPVAMASCNHVEPDTSFHPRCGELAPRGIFFIPFIAVTKFCYTYVRHEHQQDVASALFDAGKIWMRKWDLFFIWNEHCPTGVPMIFICDTQFQVLINDINNAVPHANVWSVEKLGERHNGLVLDFDDIPDRYRPRYLGQSTSKDQYSHWANFLDSSHAVNDGAAEFPGYESYYQMLEAAHQVNRGKGKNKRGGRRSGEPKLTGGCGMGDLKRAQRMLGLAPSDEGTIEASFNNLSISKFSSANPPPFPFEQDVVIIAFDCEAHERYSKAITEVGVAILDTRDLHNLPPGLNGQNWQEKIRARHFRVEEFKNHTNNEFVRGCPTKFDFGESEFVPTGDLPSILTSCFRPPYSNKKFNPQNDDANPRNLILMGHDVTQDIHYTRSIGFDPMNRANISKIPLDTADLFRAYTHSSNKTSLGNMLREFDLVGWNLHNAGNDAVYTVWAFLAICVAHTVKAWGGDVAFSLRG</sequence>
<organism evidence="3 4">
    <name type="scientific">Acrodontium crateriforme</name>
    <dbReference type="NCBI Taxonomy" id="150365"/>
    <lineage>
        <taxon>Eukaryota</taxon>
        <taxon>Fungi</taxon>
        <taxon>Dikarya</taxon>
        <taxon>Ascomycota</taxon>
        <taxon>Pezizomycotina</taxon>
        <taxon>Dothideomycetes</taxon>
        <taxon>Dothideomycetidae</taxon>
        <taxon>Mycosphaerellales</taxon>
        <taxon>Teratosphaeriaceae</taxon>
        <taxon>Acrodontium</taxon>
    </lineage>
</organism>
<name>A0AAQ3R7V0_9PEZI</name>
<evidence type="ECO:0000313" key="4">
    <source>
        <dbReference type="Proteomes" id="UP001303373"/>
    </source>
</evidence>
<dbReference type="InterPro" id="IPR012337">
    <property type="entry name" value="RNaseH-like_sf"/>
</dbReference>
<dbReference type="AlphaFoldDB" id="A0AAQ3R7V0"/>
<dbReference type="Pfam" id="PF21762">
    <property type="entry name" value="DEDDh_C"/>
    <property type="match status" value="1"/>
</dbReference>
<dbReference type="InterPro" id="IPR040151">
    <property type="entry name" value="Gfd2/YDR514C-like"/>
</dbReference>
<dbReference type="SUPFAM" id="SSF53098">
    <property type="entry name" value="Ribonuclease H-like"/>
    <property type="match status" value="1"/>
</dbReference>
<keyword evidence="4" id="KW-1185">Reference proteome</keyword>
<protein>
    <recommendedName>
        <fullName evidence="2">Gfd2/YDR514C-like C-terminal domain-containing protein</fullName>
    </recommendedName>
</protein>
<feature type="domain" description="Gfd2/YDR514C-like C-terminal" evidence="2">
    <location>
        <begin position="325"/>
        <end position="518"/>
    </location>
</feature>
<dbReference type="PANTHER" id="PTHR28083:SF1">
    <property type="entry name" value="GOOD FOR FULL DBP5 ACTIVITY PROTEIN 2"/>
    <property type="match status" value="1"/>
</dbReference>
<dbReference type="EMBL" id="CP138581">
    <property type="protein sequence ID" value="WPG98590.1"/>
    <property type="molecule type" value="Genomic_DNA"/>
</dbReference>
<evidence type="ECO:0000259" key="2">
    <source>
        <dbReference type="Pfam" id="PF21762"/>
    </source>
</evidence>
<feature type="region of interest" description="Disordered" evidence="1">
    <location>
        <begin position="254"/>
        <end position="278"/>
    </location>
</feature>
<dbReference type="GO" id="GO:0005634">
    <property type="term" value="C:nucleus"/>
    <property type="evidence" value="ECO:0007669"/>
    <property type="project" value="TreeGrafter"/>
</dbReference>
<feature type="region of interest" description="Disordered" evidence="1">
    <location>
        <begin position="51"/>
        <end position="72"/>
    </location>
</feature>
<evidence type="ECO:0000256" key="1">
    <source>
        <dbReference type="SAM" id="MobiDB-lite"/>
    </source>
</evidence>
<dbReference type="PANTHER" id="PTHR28083">
    <property type="entry name" value="GOOD FOR FULL DBP5 ACTIVITY PROTEIN 2"/>
    <property type="match status" value="1"/>
</dbReference>
<evidence type="ECO:0000313" key="3">
    <source>
        <dbReference type="EMBL" id="WPG98590.1"/>
    </source>
</evidence>
<feature type="compositionally biased region" description="Low complexity" evidence="1">
    <location>
        <begin position="58"/>
        <end position="72"/>
    </location>
</feature>
<proteinExistence type="predicted"/>
<feature type="compositionally biased region" description="Basic residues" evidence="1">
    <location>
        <begin position="254"/>
        <end position="265"/>
    </location>
</feature>
<reference evidence="3 4" key="1">
    <citation type="submission" date="2023-11" db="EMBL/GenBank/DDBJ databases">
        <title>An acidophilic fungus is an integral part of prey digestion in a carnivorous sundew plant.</title>
        <authorList>
            <person name="Tsai I.J."/>
        </authorList>
    </citation>
    <scope>NUCLEOTIDE SEQUENCE [LARGE SCALE GENOMIC DNA]</scope>
    <source>
        <strain evidence="3">169a</strain>
    </source>
</reference>
<gene>
    <name evidence="3" type="ORF">R9X50_00138300</name>
</gene>